<dbReference type="RefSeq" id="WP_380162950.1">
    <property type="nucleotide sequence ID" value="NZ_JBHTNU010000002.1"/>
</dbReference>
<reference evidence="2" key="1">
    <citation type="journal article" date="2019" name="Int. J. Syst. Evol. Microbiol.">
        <title>The Global Catalogue of Microorganisms (GCM) 10K type strain sequencing project: providing services to taxonomists for standard genome sequencing and annotation.</title>
        <authorList>
            <consortium name="The Broad Institute Genomics Platform"/>
            <consortium name="The Broad Institute Genome Sequencing Center for Infectious Disease"/>
            <person name="Wu L."/>
            <person name="Ma J."/>
        </authorList>
    </citation>
    <scope>NUCLEOTIDE SEQUENCE [LARGE SCALE GENOMIC DNA]</scope>
    <source>
        <strain evidence="2">S1</strain>
    </source>
</reference>
<protein>
    <submittedName>
        <fullName evidence="1">Uncharacterized protein</fullName>
    </submittedName>
</protein>
<keyword evidence="2" id="KW-1185">Reference proteome</keyword>
<evidence type="ECO:0000313" key="1">
    <source>
        <dbReference type="EMBL" id="MFD1425947.1"/>
    </source>
</evidence>
<dbReference type="Proteomes" id="UP001597282">
    <property type="component" value="Unassembled WGS sequence"/>
</dbReference>
<dbReference type="EMBL" id="JBHTNU010000002">
    <property type="protein sequence ID" value="MFD1425947.1"/>
    <property type="molecule type" value="Genomic_DNA"/>
</dbReference>
<name>A0ABW4C5F1_9BACL</name>
<accession>A0ABW4C5F1</accession>
<sequence length="79" mass="9456">MDCSYDQLVEYVFIGHDIEFEYKDKMYSITNTPNGYSFTEFYSDNPLTFKNPNELLDKVTIENKSLKDIWQDVEVHEIF</sequence>
<proteinExistence type="predicted"/>
<evidence type="ECO:0000313" key="2">
    <source>
        <dbReference type="Proteomes" id="UP001597282"/>
    </source>
</evidence>
<organism evidence="1 2">
    <name type="scientific">Kroppenstedtia sanguinis</name>
    <dbReference type="NCBI Taxonomy" id="1380684"/>
    <lineage>
        <taxon>Bacteria</taxon>
        <taxon>Bacillati</taxon>
        <taxon>Bacillota</taxon>
        <taxon>Bacilli</taxon>
        <taxon>Bacillales</taxon>
        <taxon>Thermoactinomycetaceae</taxon>
        <taxon>Kroppenstedtia</taxon>
    </lineage>
</organism>
<comment type="caution">
    <text evidence="1">The sequence shown here is derived from an EMBL/GenBank/DDBJ whole genome shotgun (WGS) entry which is preliminary data.</text>
</comment>
<gene>
    <name evidence="1" type="ORF">ACFQ4Y_03225</name>
</gene>